<dbReference type="Proteomes" id="UP000309215">
    <property type="component" value="Unassembled WGS sequence"/>
</dbReference>
<dbReference type="EMBL" id="SSMQ01000043">
    <property type="protein sequence ID" value="TKD00892.1"/>
    <property type="molecule type" value="Genomic_DNA"/>
</dbReference>
<dbReference type="AlphaFoldDB" id="A0A4U1J1E8"/>
<comment type="caution">
    <text evidence="1">The sequence shown here is derived from an EMBL/GenBank/DDBJ whole genome shotgun (WGS) entry which is preliminary data.</text>
</comment>
<proteinExistence type="predicted"/>
<sequence length="208" mass="23407">MRDLFATLIDQLRRVPEVVVLGAELGPPASAETLARLDAWFDGPVPGDLRAFYAEVGAVQIRWMAAKSPRYVGREDTFLRGVVPWEYALFDTIENAKEDGVLVLPPLDVVLDRSWENLMDGVDIWVGGEIDEGPQVEEGDFDQEVRIFDFSSFYDWPGFFRATGLVGVGTDHGIDWSGERVRFRAHLDDALDEMRGRIEAARRGQTTF</sequence>
<evidence type="ECO:0000313" key="1">
    <source>
        <dbReference type="EMBL" id="TKD00892.1"/>
    </source>
</evidence>
<reference evidence="1 2" key="1">
    <citation type="submission" date="2019-04" db="EMBL/GenBank/DDBJ databases">
        <authorList>
            <person name="Li Y."/>
            <person name="Wang J."/>
        </authorList>
    </citation>
    <scope>NUCLEOTIDE SEQUENCE [LARGE SCALE GENOMIC DNA]</scope>
    <source>
        <strain evidence="1 2">DSM 14668</strain>
    </source>
</reference>
<evidence type="ECO:0000313" key="2">
    <source>
        <dbReference type="Proteomes" id="UP000309215"/>
    </source>
</evidence>
<accession>A0A4U1J1E8</accession>
<keyword evidence="2" id="KW-1185">Reference proteome</keyword>
<gene>
    <name evidence="1" type="ORF">E8A74_32615</name>
</gene>
<dbReference type="RefSeq" id="WP_136933032.1">
    <property type="nucleotide sequence ID" value="NZ_SSMQ01000043.1"/>
</dbReference>
<organism evidence="1 2">
    <name type="scientific">Polyangium fumosum</name>
    <dbReference type="NCBI Taxonomy" id="889272"/>
    <lineage>
        <taxon>Bacteria</taxon>
        <taxon>Pseudomonadati</taxon>
        <taxon>Myxococcota</taxon>
        <taxon>Polyangia</taxon>
        <taxon>Polyangiales</taxon>
        <taxon>Polyangiaceae</taxon>
        <taxon>Polyangium</taxon>
    </lineage>
</organism>
<protein>
    <submittedName>
        <fullName evidence="1">SMI1/KNR4 family protein</fullName>
    </submittedName>
</protein>
<name>A0A4U1J1E8_9BACT</name>